<sequence>MSSRLVIMHLPPSTTSRLTISLLKIYRGPIIHSMSHSAAEFCKIVTIIVSHGIIEEIRDSDLEPCPGDTKIVAKEGEFLMPGFVDTHTHACQFSNLGIVIHDSGEGHELLDWLSKVTFPTEEKFSDINVAKKVYAAVVKNLLAFGTTTCCYYGTLHLDATKILVDEVKKSGQRAFVGKCNMDKNATYPAYVEKDAATSIDETKKLIEYIRSVNPDTKVDAIITPRFALSCSTDLLTGLGKLAGKYSPPVRIQTHISENKAEIRQTLAQFPECQSYSAVYDKFGLLREGTILAHGCWLDDEELKLIQSRKSCISHCPTSNLNLRSGIARVSEMLHRNIEVGLGTDVSGGFAPSILTEIRHANMASKALELSLLQSSVVPRPSLSIKQLLYLATLGGAKVCGLGKVGNFKKGNYFDALLVSVRADAGNPAVWWEDLEDLEKRLERFFFCGNERNIKKVWVQGNCVKGEANY</sequence>
<dbReference type="Proteomes" id="UP000620124">
    <property type="component" value="Unassembled WGS sequence"/>
</dbReference>
<protein>
    <recommendedName>
        <fullName evidence="8">Guanine deaminase</fullName>
        <shortName evidence="8">Guanase</shortName>
        <ecNumber evidence="8">3.5.4.3</ecNumber>
    </recommendedName>
    <alternativeName>
        <fullName evidence="8">Guanine aminohydrolase</fullName>
    </alternativeName>
</protein>
<dbReference type="OrthoDB" id="194468at2759"/>
<dbReference type="GO" id="GO:0005829">
    <property type="term" value="C:cytosol"/>
    <property type="evidence" value="ECO:0007669"/>
    <property type="project" value="TreeGrafter"/>
</dbReference>
<dbReference type="InterPro" id="IPR051607">
    <property type="entry name" value="Metallo-dep_hydrolases"/>
</dbReference>
<dbReference type="InterPro" id="IPR006680">
    <property type="entry name" value="Amidohydro-rel"/>
</dbReference>
<proteinExistence type="inferred from homology"/>
<evidence type="ECO:0000256" key="7">
    <source>
        <dbReference type="ARBA" id="ARBA00056079"/>
    </source>
</evidence>
<dbReference type="SUPFAM" id="SSF51556">
    <property type="entry name" value="Metallo-dependent hydrolases"/>
    <property type="match status" value="1"/>
</dbReference>
<keyword evidence="11" id="KW-1185">Reference proteome</keyword>
<dbReference type="PANTHER" id="PTHR11271">
    <property type="entry name" value="GUANINE DEAMINASE"/>
    <property type="match status" value="1"/>
</dbReference>
<evidence type="ECO:0000256" key="2">
    <source>
        <dbReference type="ARBA" id="ARBA00006745"/>
    </source>
</evidence>
<dbReference type="NCBIfam" id="TIGR02967">
    <property type="entry name" value="guan_deamin"/>
    <property type="match status" value="1"/>
</dbReference>
<dbReference type="GO" id="GO:0008892">
    <property type="term" value="F:guanine deaminase activity"/>
    <property type="evidence" value="ECO:0007669"/>
    <property type="project" value="UniProtKB-UniRule"/>
</dbReference>
<evidence type="ECO:0000256" key="1">
    <source>
        <dbReference type="ARBA" id="ARBA00004984"/>
    </source>
</evidence>
<evidence type="ECO:0000313" key="10">
    <source>
        <dbReference type="EMBL" id="KAF7366082.1"/>
    </source>
</evidence>
<evidence type="ECO:0000256" key="8">
    <source>
        <dbReference type="RuleBase" id="RU366009"/>
    </source>
</evidence>
<dbReference type="PANTHER" id="PTHR11271:SF6">
    <property type="entry name" value="GUANINE DEAMINASE"/>
    <property type="match status" value="1"/>
</dbReference>
<dbReference type="Gene3D" id="2.30.40.10">
    <property type="entry name" value="Urease, subunit C, domain 1"/>
    <property type="match status" value="1"/>
</dbReference>
<dbReference type="GO" id="GO:0006147">
    <property type="term" value="P:guanine catabolic process"/>
    <property type="evidence" value="ECO:0007669"/>
    <property type="project" value="UniProtKB-UniRule"/>
</dbReference>
<evidence type="ECO:0000256" key="6">
    <source>
        <dbReference type="ARBA" id="ARBA00051148"/>
    </source>
</evidence>
<evidence type="ECO:0000256" key="5">
    <source>
        <dbReference type="ARBA" id="ARBA00022833"/>
    </source>
</evidence>
<dbReference type="InterPro" id="IPR032466">
    <property type="entry name" value="Metal_Hydrolase"/>
</dbReference>
<comment type="cofactor">
    <cofactor evidence="8">
        <name>Zn(2+)</name>
        <dbReference type="ChEBI" id="CHEBI:29105"/>
    </cofactor>
    <text evidence="8">Binds 1 zinc ion per subunit.</text>
</comment>
<evidence type="ECO:0000259" key="9">
    <source>
        <dbReference type="Pfam" id="PF01979"/>
    </source>
</evidence>
<comment type="pathway">
    <text evidence="1 8">Purine metabolism; guanine degradation; xanthine from guanine: step 1/1.</text>
</comment>
<comment type="caution">
    <text evidence="10">The sequence shown here is derived from an EMBL/GenBank/DDBJ whole genome shotgun (WGS) entry which is preliminary data.</text>
</comment>
<comment type="similarity">
    <text evidence="2 8">Belongs to the metallo-dependent hydrolases superfamily. ATZ/TRZ family.</text>
</comment>
<name>A0A8H6YW92_9AGAR</name>
<reference evidence="10" key="1">
    <citation type="submission" date="2020-05" db="EMBL/GenBank/DDBJ databases">
        <title>Mycena genomes resolve the evolution of fungal bioluminescence.</title>
        <authorList>
            <person name="Tsai I.J."/>
        </authorList>
    </citation>
    <scope>NUCLEOTIDE SEQUENCE</scope>
    <source>
        <strain evidence="10">CCC161011</strain>
    </source>
</reference>
<dbReference type="EC" id="3.5.4.3" evidence="8"/>
<comment type="function">
    <text evidence="7 8">Catalyzes the hydrolytic deamination of guanine, producing xanthine and ammonia.</text>
</comment>
<dbReference type="SUPFAM" id="SSF51338">
    <property type="entry name" value="Composite domain of metallo-dependent hydrolases"/>
    <property type="match status" value="1"/>
</dbReference>
<evidence type="ECO:0000256" key="4">
    <source>
        <dbReference type="ARBA" id="ARBA00022801"/>
    </source>
</evidence>
<dbReference type="Pfam" id="PF01979">
    <property type="entry name" value="Amidohydro_1"/>
    <property type="match status" value="1"/>
</dbReference>
<dbReference type="UniPathway" id="UPA00603">
    <property type="reaction ID" value="UER00660"/>
</dbReference>
<dbReference type="AlphaFoldDB" id="A0A8H6YW92"/>
<dbReference type="InterPro" id="IPR014311">
    <property type="entry name" value="Guanine_deaminase"/>
</dbReference>
<gene>
    <name evidence="10" type="ORF">MVEN_00484500</name>
</gene>
<evidence type="ECO:0000313" key="11">
    <source>
        <dbReference type="Proteomes" id="UP000620124"/>
    </source>
</evidence>
<keyword evidence="3 8" id="KW-0479">Metal-binding</keyword>
<dbReference type="FunFam" id="3.20.20.140:FF:000022">
    <property type="entry name" value="Guanine deaminase"/>
    <property type="match status" value="1"/>
</dbReference>
<feature type="domain" description="Amidohydrolase-related" evidence="9">
    <location>
        <begin position="78"/>
        <end position="462"/>
    </location>
</feature>
<comment type="catalytic activity">
    <reaction evidence="6 8">
        <text>guanine + H2O + H(+) = xanthine + NH4(+)</text>
        <dbReference type="Rhea" id="RHEA:14665"/>
        <dbReference type="ChEBI" id="CHEBI:15377"/>
        <dbReference type="ChEBI" id="CHEBI:15378"/>
        <dbReference type="ChEBI" id="CHEBI:16235"/>
        <dbReference type="ChEBI" id="CHEBI:17712"/>
        <dbReference type="ChEBI" id="CHEBI:28938"/>
        <dbReference type="EC" id="3.5.4.3"/>
    </reaction>
</comment>
<dbReference type="GO" id="GO:0008270">
    <property type="term" value="F:zinc ion binding"/>
    <property type="evidence" value="ECO:0007669"/>
    <property type="project" value="UniProtKB-UniRule"/>
</dbReference>
<keyword evidence="4 8" id="KW-0378">Hydrolase</keyword>
<dbReference type="InterPro" id="IPR011059">
    <property type="entry name" value="Metal-dep_hydrolase_composite"/>
</dbReference>
<dbReference type="Gene3D" id="3.20.20.140">
    <property type="entry name" value="Metal-dependent hydrolases"/>
    <property type="match status" value="1"/>
</dbReference>
<keyword evidence="5 8" id="KW-0862">Zinc</keyword>
<dbReference type="EMBL" id="JACAZI010000003">
    <property type="protein sequence ID" value="KAF7366082.1"/>
    <property type="molecule type" value="Genomic_DNA"/>
</dbReference>
<organism evidence="10 11">
    <name type="scientific">Mycena venus</name>
    <dbReference type="NCBI Taxonomy" id="2733690"/>
    <lineage>
        <taxon>Eukaryota</taxon>
        <taxon>Fungi</taxon>
        <taxon>Dikarya</taxon>
        <taxon>Basidiomycota</taxon>
        <taxon>Agaricomycotina</taxon>
        <taxon>Agaricomycetes</taxon>
        <taxon>Agaricomycetidae</taxon>
        <taxon>Agaricales</taxon>
        <taxon>Marasmiineae</taxon>
        <taxon>Mycenaceae</taxon>
        <taxon>Mycena</taxon>
    </lineage>
</organism>
<accession>A0A8H6YW92</accession>
<evidence type="ECO:0000256" key="3">
    <source>
        <dbReference type="ARBA" id="ARBA00022723"/>
    </source>
</evidence>